<keyword evidence="6" id="KW-0969">Cilium</keyword>
<dbReference type="SUPFAM" id="SSF64518">
    <property type="entry name" value="Phase 1 flagellin"/>
    <property type="match status" value="1"/>
</dbReference>
<proteinExistence type="inferred from homology"/>
<keyword evidence="6" id="KW-0966">Cell projection</keyword>
<dbReference type="Gene3D" id="1.20.1330.10">
    <property type="entry name" value="f41 fragment of flagellin, N-terminal domain"/>
    <property type="match status" value="1"/>
</dbReference>
<dbReference type="PANTHER" id="PTHR42792:SF2">
    <property type="entry name" value="FLAGELLIN"/>
    <property type="match status" value="1"/>
</dbReference>
<evidence type="ECO:0000259" key="4">
    <source>
        <dbReference type="Pfam" id="PF00669"/>
    </source>
</evidence>
<evidence type="ECO:0000256" key="1">
    <source>
        <dbReference type="ARBA" id="ARBA00005709"/>
    </source>
</evidence>
<dbReference type="InterPro" id="IPR001029">
    <property type="entry name" value="Flagellin_N"/>
</dbReference>
<dbReference type="InterPro" id="IPR001492">
    <property type="entry name" value="Flagellin"/>
</dbReference>
<dbReference type="Pfam" id="PF00669">
    <property type="entry name" value="Flagellin_N"/>
    <property type="match status" value="1"/>
</dbReference>
<dbReference type="Pfam" id="PF00700">
    <property type="entry name" value="Flagellin_C"/>
    <property type="match status" value="1"/>
</dbReference>
<organism evidence="6 7">
    <name type="scientific">Magnetospirillum sulfuroxidans</name>
    <dbReference type="NCBI Taxonomy" id="611300"/>
    <lineage>
        <taxon>Bacteria</taxon>
        <taxon>Pseudomonadati</taxon>
        <taxon>Pseudomonadota</taxon>
        <taxon>Alphaproteobacteria</taxon>
        <taxon>Rhodospirillales</taxon>
        <taxon>Rhodospirillaceae</taxon>
        <taxon>Magnetospirillum</taxon>
    </lineage>
</organism>
<accession>A0ABS5I9C0</accession>
<comment type="similarity">
    <text evidence="1 3">Belongs to the bacterial flagellin family.</text>
</comment>
<feature type="domain" description="Flagellin C-terminal" evidence="5">
    <location>
        <begin position="327"/>
        <end position="410"/>
    </location>
</feature>
<keyword evidence="2 3" id="KW-0975">Bacterial flagellum</keyword>
<dbReference type="Proteomes" id="UP000680714">
    <property type="component" value="Unassembled WGS sequence"/>
</dbReference>
<feature type="domain" description="Flagellin N-terminal" evidence="4">
    <location>
        <begin position="11"/>
        <end position="137"/>
    </location>
</feature>
<gene>
    <name evidence="6" type="ORF">KEC16_04840</name>
</gene>
<evidence type="ECO:0000256" key="3">
    <source>
        <dbReference type="RuleBase" id="RU362073"/>
    </source>
</evidence>
<keyword evidence="6" id="KW-0282">Flagellum</keyword>
<protein>
    <recommendedName>
        <fullName evidence="3">Flagellin</fullName>
    </recommendedName>
</protein>
<sequence length="410" mass="42780">MAIEVTLTAGARQNLTSIQATEKLVGRTQGRLSTGLKVSSVVDDAVAFFQGRALGDRAKGFMQTKDGIANGIGSIKAAMDGLSSVEDVIIQMKGLALAAKTESRQDIRHQMYQQYTELRKQLDAIANDCHFNGMNLIGNPASDVSVQLSPAGAEPMATLDIRGISITADTLGLEPATVDVSTANYASDAAVRAKFDNWAAGMIAMTNSGAGPAVATETILSGIGANKALSSGGSWVLLSDADGMMSLDAEDPLNSLTADEQYRAVVALQGYMSSGGNPGDEVYDIGSGLVDGAFTSANYPALTVSMHDYPWESQSHYIGNIDHHIATLDSALRSVRATMAEMGNNIALLQVRDGFAGNAALIATEGAGKMINADLDEEGANMVALQTRAQLGLQALSLAGQADQAVLNLF</sequence>
<keyword evidence="7" id="KW-1185">Reference proteome</keyword>
<comment type="subcellular location">
    <subcellularLocation>
        <location evidence="3">Secreted</location>
    </subcellularLocation>
    <subcellularLocation>
        <location evidence="3">Bacterial flagellum</location>
    </subcellularLocation>
</comment>
<evidence type="ECO:0000313" key="7">
    <source>
        <dbReference type="Proteomes" id="UP000680714"/>
    </source>
</evidence>
<comment type="caution">
    <text evidence="6">The sequence shown here is derived from an EMBL/GenBank/DDBJ whole genome shotgun (WGS) entry which is preliminary data.</text>
</comment>
<comment type="function">
    <text evidence="3">Flagellin is the subunit protein which polymerizes to form the filaments of bacterial flagella.</text>
</comment>
<dbReference type="RefSeq" id="WP_211546543.1">
    <property type="nucleotide sequence ID" value="NZ_JAGTUF010000002.1"/>
</dbReference>
<dbReference type="InterPro" id="IPR046358">
    <property type="entry name" value="Flagellin_C"/>
</dbReference>
<name>A0ABS5I9C0_9PROT</name>
<evidence type="ECO:0000256" key="2">
    <source>
        <dbReference type="ARBA" id="ARBA00023143"/>
    </source>
</evidence>
<reference evidence="6 7" key="1">
    <citation type="submission" date="2021-04" db="EMBL/GenBank/DDBJ databases">
        <title>Magnetospirillum sulfuroxidans sp. nov., a facultative chemolithoautotrophic sulfur-oxidizing alphaproteobacterium isolated from freshwater sediment and proposals for Paramagetospirillum gen. nov., and Magnetospirillaceae fam. nov.</title>
        <authorList>
            <person name="Koziaeva V."/>
            <person name="Geelhoed J.S."/>
            <person name="Sorokin D.Y."/>
            <person name="Grouzdev D.S."/>
        </authorList>
    </citation>
    <scope>NUCLEOTIDE SEQUENCE [LARGE SCALE GENOMIC DNA]</scope>
    <source>
        <strain evidence="6 7">J10</strain>
    </source>
</reference>
<evidence type="ECO:0000259" key="5">
    <source>
        <dbReference type="Pfam" id="PF00700"/>
    </source>
</evidence>
<evidence type="ECO:0000313" key="6">
    <source>
        <dbReference type="EMBL" id="MBR9971035.1"/>
    </source>
</evidence>
<dbReference type="PANTHER" id="PTHR42792">
    <property type="entry name" value="FLAGELLIN"/>
    <property type="match status" value="1"/>
</dbReference>
<dbReference type="EMBL" id="JAGTUF010000002">
    <property type="protein sequence ID" value="MBR9971035.1"/>
    <property type="molecule type" value="Genomic_DNA"/>
</dbReference>
<keyword evidence="3" id="KW-0964">Secreted</keyword>